<organism evidence="1">
    <name type="scientific">Salmonella enterica</name>
    <name type="common">Salmonella choleraesuis</name>
    <dbReference type="NCBI Taxonomy" id="28901"/>
    <lineage>
        <taxon>Bacteria</taxon>
        <taxon>Pseudomonadati</taxon>
        <taxon>Pseudomonadota</taxon>
        <taxon>Gammaproteobacteria</taxon>
        <taxon>Enterobacterales</taxon>
        <taxon>Enterobacteriaceae</taxon>
        <taxon>Salmonella</taxon>
    </lineage>
</organism>
<evidence type="ECO:0000313" key="1">
    <source>
        <dbReference type="EMBL" id="ECZ6526865.1"/>
    </source>
</evidence>
<proteinExistence type="predicted"/>
<protein>
    <submittedName>
        <fullName evidence="1">Uncharacterized protein</fullName>
    </submittedName>
</protein>
<reference evidence="1" key="1">
    <citation type="submission" date="2019-10" db="EMBL/GenBank/DDBJ databases">
        <authorList>
            <consortium name="PulseNet: The National Subtyping Network for Foodborne Disease Surveillance"/>
            <person name="Tarr C.L."/>
            <person name="Trees E."/>
            <person name="Katz L.S."/>
            <person name="Carleton-Romer H.A."/>
            <person name="Stroika S."/>
            <person name="Kucerova Z."/>
            <person name="Roache K.F."/>
            <person name="Sabol A.L."/>
            <person name="Besser J."/>
            <person name="Gerner-Smidt P."/>
        </authorList>
    </citation>
    <scope>NUCLEOTIDE SEQUENCE</scope>
    <source>
        <strain evidence="1">PNUSAS104097</strain>
    </source>
</reference>
<dbReference type="EMBL" id="AALHJN010000010">
    <property type="protein sequence ID" value="ECZ6526865.1"/>
    <property type="molecule type" value="Genomic_DNA"/>
</dbReference>
<gene>
    <name evidence="1" type="ORF">F8X11_06165</name>
</gene>
<comment type="caution">
    <text evidence="1">The sequence shown here is derived from an EMBL/GenBank/DDBJ whole genome shotgun (WGS) entry which is preliminary data.</text>
</comment>
<sequence>ITSINKEFSGSKTNELIANIFLRHGNMPCDVYESDSICAQIIDNATVSIACDDKNMQIEALPCDQNNTECARLQMVELRGTWGRVNIDTDCAVTVLLPYE</sequence>
<accession>A0A624PLZ1</accession>
<name>A0A624PLZ1_SALER</name>
<dbReference type="AlphaFoldDB" id="A0A624PLZ1"/>
<feature type="non-terminal residue" evidence="1">
    <location>
        <position position="1"/>
    </location>
</feature>